<keyword evidence="3" id="KW-1003">Cell membrane</keyword>
<evidence type="ECO:0000256" key="3">
    <source>
        <dbReference type="ARBA" id="ARBA00022475"/>
    </source>
</evidence>
<organism evidence="9 10">
    <name type="scientific">Chelativorans petroleitrophicus</name>
    <dbReference type="NCBI Taxonomy" id="2975484"/>
    <lineage>
        <taxon>Bacteria</taxon>
        <taxon>Pseudomonadati</taxon>
        <taxon>Pseudomonadota</taxon>
        <taxon>Alphaproteobacteria</taxon>
        <taxon>Hyphomicrobiales</taxon>
        <taxon>Phyllobacteriaceae</taxon>
        <taxon>Chelativorans</taxon>
    </lineage>
</organism>
<dbReference type="EMBL" id="JAODNV010000019">
    <property type="protein sequence ID" value="MCT8991799.1"/>
    <property type="molecule type" value="Genomic_DNA"/>
</dbReference>
<proteinExistence type="inferred from homology"/>
<keyword evidence="6 7" id="KW-0472">Membrane</keyword>
<feature type="transmembrane region" description="Helical" evidence="7">
    <location>
        <begin position="58"/>
        <end position="75"/>
    </location>
</feature>
<evidence type="ECO:0000256" key="2">
    <source>
        <dbReference type="ARBA" id="ARBA00006448"/>
    </source>
</evidence>
<dbReference type="PANTHER" id="PTHR34582">
    <property type="entry name" value="UPF0702 TRANSMEMBRANE PROTEIN YCAP"/>
    <property type="match status" value="1"/>
</dbReference>
<dbReference type="InterPro" id="IPR023090">
    <property type="entry name" value="UPF0702_alpha/beta_dom_sf"/>
</dbReference>
<dbReference type="InterPro" id="IPR007353">
    <property type="entry name" value="DUF421"/>
</dbReference>
<evidence type="ECO:0000313" key="9">
    <source>
        <dbReference type="EMBL" id="MCT8991799.1"/>
    </source>
</evidence>
<keyword evidence="4 7" id="KW-0812">Transmembrane</keyword>
<evidence type="ECO:0000259" key="8">
    <source>
        <dbReference type="Pfam" id="PF04239"/>
    </source>
</evidence>
<evidence type="ECO:0000256" key="5">
    <source>
        <dbReference type="ARBA" id="ARBA00022989"/>
    </source>
</evidence>
<dbReference type="Pfam" id="PF04239">
    <property type="entry name" value="DUF421"/>
    <property type="match status" value="1"/>
</dbReference>
<comment type="similarity">
    <text evidence="2">Belongs to the UPF0702 family.</text>
</comment>
<evidence type="ECO:0000256" key="6">
    <source>
        <dbReference type="ARBA" id="ARBA00023136"/>
    </source>
</evidence>
<dbReference type="Gene3D" id="3.30.240.20">
    <property type="entry name" value="bsu07140 like domains"/>
    <property type="match status" value="1"/>
</dbReference>
<dbReference type="GO" id="GO:0005886">
    <property type="term" value="C:plasma membrane"/>
    <property type="evidence" value="ECO:0007669"/>
    <property type="project" value="UniProtKB-SubCell"/>
</dbReference>
<feature type="domain" description="YetF C-terminal" evidence="8">
    <location>
        <begin position="81"/>
        <end position="146"/>
    </location>
</feature>
<comment type="subcellular location">
    <subcellularLocation>
        <location evidence="1">Cell membrane</location>
        <topology evidence="1">Multi-pass membrane protein</topology>
    </subcellularLocation>
</comment>
<accession>A0A9X2XBR9</accession>
<protein>
    <submittedName>
        <fullName evidence="9">DUF421 domain-containing protein</fullName>
    </submittedName>
</protein>
<evidence type="ECO:0000256" key="4">
    <source>
        <dbReference type="ARBA" id="ARBA00022692"/>
    </source>
</evidence>
<dbReference type="PANTHER" id="PTHR34582:SF6">
    <property type="entry name" value="UPF0702 TRANSMEMBRANE PROTEIN YCAP"/>
    <property type="match status" value="1"/>
</dbReference>
<dbReference type="RefSeq" id="WP_261516739.1">
    <property type="nucleotide sequence ID" value="NZ_JAODNV010000019.1"/>
</dbReference>
<evidence type="ECO:0000313" key="10">
    <source>
        <dbReference type="Proteomes" id="UP001149009"/>
    </source>
</evidence>
<comment type="caution">
    <text evidence="9">The sequence shown here is derived from an EMBL/GenBank/DDBJ whole genome shotgun (WGS) entry which is preliminary data.</text>
</comment>
<keyword evidence="10" id="KW-1185">Reference proteome</keyword>
<gene>
    <name evidence="9" type="ORF">NYR54_16125</name>
</gene>
<name>A0A9X2XBR9_9HYPH</name>
<evidence type="ECO:0000256" key="7">
    <source>
        <dbReference type="SAM" id="Phobius"/>
    </source>
</evidence>
<sequence>MDSVIRGVVVYLFLLVVVRLSGRRTLAQITAFDFVLLLIVAETTQQALLGDDFSLSNAFVLILTLFTIDIAFSYIKGWSPRAAAMLDGTPTVLISLGKPDEVAMRRARVDLDDIMEAARQQHGLERLEQIKFAILEVGGNVSIVPK</sequence>
<keyword evidence="5 7" id="KW-1133">Transmembrane helix</keyword>
<dbReference type="Proteomes" id="UP001149009">
    <property type="component" value="Unassembled WGS sequence"/>
</dbReference>
<reference evidence="9" key="1">
    <citation type="submission" date="2022-08" db="EMBL/GenBank/DDBJ databases">
        <title>Chelativorans sichuanense sp. nov., a paraffin oil-degrading bacterium isolated from a mixture of oil-based drill cuttings and paddy soil.</title>
        <authorList>
            <person name="Yu J."/>
            <person name="Liu H."/>
            <person name="Chen Q."/>
        </authorList>
    </citation>
    <scope>NUCLEOTIDE SEQUENCE</scope>
    <source>
        <strain evidence="9">SCAU 2101</strain>
    </source>
</reference>
<evidence type="ECO:0000256" key="1">
    <source>
        <dbReference type="ARBA" id="ARBA00004651"/>
    </source>
</evidence>
<dbReference type="AlphaFoldDB" id="A0A9X2XBR9"/>